<dbReference type="AlphaFoldDB" id="A0A822C988"/>
<keyword evidence="2" id="KW-0813">Transport</keyword>
<dbReference type="GO" id="GO:0046961">
    <property type="term" value="F:proton-transporting ATPase activity, rotational mechanism"/>
    <property type="evidence" value="ECO:0007669"/>
    <property type="project" value="InterPro"/>
</dbReference>
<keyword evidence="4" id="KW-1133">Transmembrane helix</keyword>
<accession>A0A822C988</accession>
<reference evidence="5" key="1">
    <citation type="submission" date="2021-02" db="EMBL/GenBank/DDBJ databases">
        <authorList>
            <person name="Nowell W R."/>
        </authorList>
    </citation>
    <scope>NUCLEOTIDE SEQUENCE</scope>
</reference>
<comment type="similarity">
    <text evidence="1">Belongs to the V-ATPase E subunit family.</text>
</comment>
<name>A0A822C988_9BILA</name>
<feature type="transmembrane region" description="Helical" evidence="4">
    <location>
        <begin position="78"/>
        <end position="100"/>
    </location>
</feature>
<protein>
    <submittedName>
        <fullName evidence="5">Uncharacterized protein</fullName>
    </submittedName>
</protein>
<evidence type="ECO:0000313" key="6">
    <source>
        <dbReference type="Proteomes" id="UP000663848"/>
    </source>
</evidence>
<keyword evidence="4" id="KW-0472">Membrane</keyword>
<dbReference type="PANTHER" id="PTHR45715">
    <property type="entry name" value="ATPASE H+-TRANSPORTING V1 SUBUNIT E1A-RELATED"/>
    <property type="match status" value="1"/>
</dbReference>
<evidence type="ECO:0000313" key="5">
    <source>
        <dbReference type="EMBL" id="CAF5030491.1"/>
    </source>
</evidence>
<evidence type="ECO:0000256" key="1">
    <source>
        <dbReference type="ARBA" id="ARBA00005901"/>
    </source>
</evidence>
<sequence length="103" mass="12332">KRLKKLKQKLKKNLISKKSRIVSQQRVQIIEYYDKKEKQIELQRKVQHSNLTNASRLSILKARDDYVQALKEEARKQLVILTKYTTIFANLIAQGLFYLWTRI</sequence>
<evidence type="ECO:0000256" key="4">
    <source>
        <dbReference type="SAM" id="Phobius"/>
    </source>
</evidence>
<organism evidence="5 6">
    <name type="scientific">Rotaria socialis</name>
    <dbReference type="NCBI Taxonomy" id="392032"/>
    <lineage>
        <taxon>Eukaryota</taxon>
        <taxon>Metazoa</taxon>
        <taxon>Spiralia</taxon>
        <taxon>Gnathifera</taxon>
        <taxon>Rotifera</taxon>
        <taxon>Eurotatoria</taxon>
        <taxon>Bdelloidea</taxon>
        <taxon>Philodinida</taxon>
        <taxon>Philodinidae</taxon>
        <taxon>Rotaria</taxon>
    </lineage>
</organism>
<evidence type="ECO:0000256" key="2">
    <source>
        <dbReference type="ARBA" id="ARBA00022448"/>
    </source>
</evidence>
<dbReference type="EMBL" id="CAJOBR010042727">
    <property type="protein sequence ID" value="CAF5030491.1"/>
    <property type="molecule type" value="Genomic_DNA"/>
</dbReference>
<comment type="caution">
    <text evidence="5">The sequence shown here is derived from an EMBL/GenBank/DDBJ whole genome shotgun (WGS) entry which is preliminary data.</text>
</comment>
<feature type="non-terminal residue" evidence="5">
    <location>
        <position position="1"/>
    </location>
</feature>
<dbReference type="Proteomes" id="UP000663848">
    <property type="component" value="Unassembled WGS sequence"/>
</dbReference>
<proteinExistence type="inferred from homology"/>
<keyword evidence="4" id="KW-0812">Transmembrane</keyword>
<dbReference type="Pfam" id="PF01991">
    <property type="entry name" value="vATP-synt_E"/>
    <property type="match status" value="1"/>
</dbReference>
<keyword evidence="3" id="KW-0406">Ion transport</keyword>
<dbReference type="InterPro" id="IPR002842">
    <property type="entry name" value="ATPase_V1_Esu"/>
</dbReference>
<dbReference type="GO" id="GO:0033178">
    <property type="term" value="C:proton-transporting two-sector ATPase complex, catalytic domain"/>
    <property type="evidence" value="ECO:0007669"/>
    <property type="project" value="InterPro"/>
</dbReference>
<gene>
    <name evidence="5" type="ORF">QYT958_LOCUS40624</name>
</gene>
<evidence type="ECO:0000256" key="3">
    <source>
        <dbReference type="ARBA" id="ARBA00023065"/>
    </source>
</evidence>